<keyword evidence="4" id="KW-1185">Reference proteome</keyword>
<dbReference type="Proteomes" id="UP001194468">
    <property type="component" value="Unassembled WGS sequence"/>
</dbReference>
<proteinExistence type="predicted"/>
<feature type="transmembrane region" description="Helical" evidence="1">
    <location>
        <begin position="82"/>
        <end position="103"/>
    </location>
</feature>
<reference evidence="3" key="1">
    <citation type="submission" date="2019-10" db="EMBL/GenBank/DDBJ databases">
        <authorList>
            <consortium name="DOE Joint Genome Institute"/>
            <person name="Kuo A."/>
            <person name="Miyauchi S."/>
            <person name="Kiss E."/>
            <person name="Drula E."/>
            <person name="Kohler A."/>
            <person name="Sanchez-Garcia M."/>
            <person name="Andreopoulos B."/>
            <person name="Barry K.W."/>
            <person name="Bonito G."/>
            <person name="Buee M."/>
            <person name="Carver A."/>
            <person name="Chen C."/>
            <person name="Cichocki N."/>
            <person name="Clum A."/>
            <person name="Culley D."/>
            <person name="Crous P.W."/>
            <person name="Fauchery L."/>
            <person name="Girlanda M."/>
            <person name="Hayes R."/>
            <person name="Keri Z."/>
            <person name="LaButti K."/>
            <person name="Lipzen A."/>
            <person name="Lombard V."/>
            <person name="Magnuson J."/>
            <person name="Maillard F."/>
            <person name="Morin E."/>
            <person name="Murat C."/>
            <person name="Nolan M."/>
            <person name="Ohm R."/>
            <person name="Pangilinan J."/>
            <person name="Pereira M."/>
            <person name="Perotto S."/>
            <person name="Peter M."/>
            <person name="Riley R."/>
            <person name="Sitrit Y."/>
            <person name="Stielow B."/>
            <person name="Szollosi G."/>
            <person name="Zifcakova L."/>
            <person name="Stursova M."/>
            <person name="Spatafora J.W."/>
            <person name="Tedersoo L."/>
            <person name="Vaario L.-M."/>
            <person name="Yamada A."/>
            <person name="Yan M."/>
            <person name="Wang P."/>
            <person name="Xu J."/>
            <person name="Bruns T."/>
            <person name="Baldrian P."/>
            <person name="Vilgalys R."/>
            <person name="Henrissat B."/>
            <person name="Grigoriev I.V."/>
            <person name="Hibbett D."/>
            <person name="Nagy L.G."/>
            <person name="Martin F.M."/>
        </authorList>
    </citation>
    <scope>NUCLEOTIDE SEQUENCE</scope>
    <source>
        <strain evidence="3">BED1</strain>
    </source>
</reference>
<keyword evidence="1" id="KW-1133">Transmembrane helix</keyword>
<dbReference type="AlphaFoldDB" id="A0AAD4C2H9"/>
<evidence type="ECO:0000313" key="4">
    <source>
        <dbReference type="Proteomes" id="UP001194468"/>
    </source>
</evidence>
<evidence type="ECO:0000256" key="1">
    <source>
        <dbReference type="SAM" id="Phobius"/>
    </source>
</evidence>
<accession>A0AAD4C2H9</accession>
<keyword evidence="1" id="KW-0812">Transmembrane</keyword>
<protein>
    <submittedName>
        <fullName evidence="3">Uncharacterized protein</fullName>
    </submittedName>
</protein>
<sequence>SVLLVLWVFHHPNVLTQLDRRCCTDICLGDSHLVVECQSVSQYLISRTMLQRQKLDKLWGSAYDNMTVVSDQMKAANVKFGILHGISSLANLGAVIALIFHGLCLEL</sequence>
<dbReference type="EMBL" id="WHUW01000005">
    <property type="protein sequence ID" value="KAF8446154.1"/>
    <property type="molecule type" value="Genomic_DNA"/>
</dbReference>
<feature type="signal peptide" evidence="2">
    <location>
        <begin position="1"/>
        <end position="16"/>
    </location>
</feature>
<evidence type="ECO:0000256" key="2">
    <source>
        <dbReference type="SAM" id="SignalP"/>
    </source>
</evidence>
<name>A0AAD4C2H9_BOLED</name>
<feature type="chain" id="PRO_5042023964" evidence="2">
    <location>
        <begin position="17"/>
        <end position="107"/>
    </location>
</feature>
<keyword evidence="2" id="KW-0732">Signal</keyword>
<comment type="caution">
    <text evidence="3">The sequence shown here is derived from an EMBL/GenBank/DDBJ whole genome shotgun (WGS) entry which is preliminary data.</text>
</comment>
<reference evidence="3" key="2">
    <citation type="journal article" date="2020" name="Nat. Commun.">
        <title>Large-scale genome sequencing of mycorrhizal fungi provides insights into the early evolution of symbiotic traits.</title>
        <authorList>
            <person name="Miyauchi S."/>
            <person name="Kiss E."/>
            <person name="Kuo A."/>
            <person name="Drula E."/>
            <person name="Kohler A."/>
            <person name="Sanchez-Garcia M."/>
            <person name="Morin E."/>
            <person name="Andreopoulos B."/>
            <person name="Barry K.W."/>
            <person name="Bonito G."/>
            <person name="Buee M."/>
            <person name="Carver A."/>
            <person name="Chen C."/>
            <person name="Cichocki N."/>
            <person name="Clum A."/>
            <person name="Culley D."/>
            <person name="Crous P.W."/>
            <person name="Fauchery L."/>
            <person name="Girlanda M."/>
            <person name="Hayes R.D."/>
            <person name="Keri Z."/>
            <person name="LaButti K."/>
            <person name="Lipzen A."/>
            <person name="Lombard V."/>
            <person name="Magnuson J."/>
            <person name="Maillard F."/>
            <person name="Murat C."/>
            <person name="Nolan M."/>
            <person name="Ohm R.A."/>
            <person name="Pangilinan J."/>
            <person name="Pereira M.F."/>
            <person name="Perotto S."/>
            <person name="Peter M."/>
            <person name="Pfister S."/>
            <person name="Riley R."/>
            <person name="Sitrit Y."/>
            <person name="Stielow J.B."/>
            <person name="Szollosi G."/>
            <person name="Zifcakova L."/>
            <person name="Stursova M."/>
            <person name="Spatafora J.W."/>
            <person name="Tedersoo L."/>
            <person name="Vaario L.M."/>
            <person name="Yamada A."/>
            <person name="Yan M."/>
            <person name="Wang P."/>
            <person name="Xu J."/>
            <person name="Bruns T."/>
            <person name="Baldrian P."/>
            <person name="Vilgalys R."/>
            <person name="Dunand C."/>
            <person name="Henrissat B."/>
            <person name="Grigoriev I.V."/>
            <person name="Hibbett D."/>
            <person name="Nagy L.G."/>
            <person name="Martin F.M."/>
        </authorList>
    </citation>
    <scope>NUCLEOTIDE SEQUENCE</scope>
    <source>
        <strain evidence="3">BED1</strain>
    </source>
</reference>
<keyword evidence="1" id="KW-0472">Membrane</keyword>
<evidence type="ECO:0000313" key="3">
    <source>
        <dbReference type="EMBL" id="KAF8446154.1"/>
    </source>
</evidence>
<organism evidence="3 4">
    <name type="scientific">Boletus edulis BED1</name>
    <dbReference type="NCBI Taxonomy" id="1328754"/>
    <lineage>
        <taxon>Eukaryota</taxon>
        <taxon>Fungi</taxon>
        <taxon>Dikarya</taxon>
        <taxon>Basidiomycota</taxon>
        <taxon>Agaricomycotina</taxon>
        <taxon>Agaricomycetes</taxon>
        <taxon>Agaricomycetidae</taxon>
        <taxon>Boletales</taxon>
        <taxon>Boletineae</taxon>
        <taxon>Boletaceae</taxon>
        <taxon>Boletoideae</taxon>
        <taxon>Boletus</taxon>
    </lineage>
</organism>
<gene>
    <name evidence="3" type="ORF">L210DRAFT_841324</name>
</gene>
<feature type="non-terminal residue" evidence="3">
    <location>
        <position position="107"/>
    </location>
</feature>